<name>A0ABQ5TFL5_9CAUL</name>
<keyword evidence="6" id="KW-0653">Protein transport</keyword>
<evidence type="ECO:0000256" key="10">
    <source>
        <dbReference type="SAM" id="Phobius"/>
    </source>
</evidence>
<evidence type="ECO:0000256" key="5">
    <source>
        <dbReference type="ARBA" id="ARBA00022692"/>
    </source>
</evidence>
<reference evidence="12" key="2">
    <citation type="submission" date="2023-01" db="EMBL/GenBank/DDBJ databases">
        <authorList>
            <person name="Sun Q."/>
            <person name="Evtushenko L."/>
        </authorList>
    </citation>
    <scope>NUCLEOTIDE SEQUENCE</scope>
    <source>
        <strain evidence="12">VKM B-1499</strain>
    </source>
</reference>
<keyword evidence="3" id="KW-1003">Cell membrane</keyword>
<dbReference type="RefSeq" id="WP_271166447.1">
    <property type="nucleotide sequence ID" value="NZ_BSFD01000011.1"/>
</dbReference>
<evidence type="ECO:0000256" key="4">
    <source>
        <dbReference type="ARBA" id="ARBA00022519"/>
    </source>
</evidence>
<keyword evidence="5 10" id="KW-0812">Transmembrane</keyword>
<organism evidence="12 13">
    <name type="scientific">Brevundimonas intermedia</name>
    <dbReference type="NCBI Taxonomy" id="74315"/>
    <lineage>
        <taxon>Bacteria</taxon>
        <taxon>Pseudomonadati</taxon>
        <taxon>Pseudomonadota</taxon>
        <taxon>Alphaproteobacteria</taxon>
        <taxon>Caulobacterales</taxon>
        <taxon>Caulobacteraceae</taxon>
        <taxon>Brevundimonas</taxon>
    </lineage>
</organism>
<keyword evidence="7 10" id="KW-1133">Transmembrane helix</keyword>
<reference evidence="12" key="1">
    <citation type="journal article" date="2014" name="Int. J. Syst. Evol. Microbiol.">
        <title>Complete genome of a new Firmicutes species belonging to the dominant human colonic microbiota ('Ruminococcus bicirculans') reveals two chromosomes and a selective capacity to utilize plant glucans.</title>
        <authorList>
            <consortium name="NISC Comparative Sequencing Program"/>
            <person name="Wegmann U."/>
            <person name="Louis P."/>
            <person name="Goesmann A."/>
            <person name="Henrissat B."/>
            <person name="Duncan S.H."/>
            <person name="Flint H.J."/>
        </authorList>
    </citation>
    <scope>NUCLEOTIDE SEQUENCE</scope>
    <source>
        <strain evidence="12">VKM B-1499</strain>
    </source>
</reference>
<sequence length="280" mass="28364">MIAAFRSLSVSSATDRLRRLPLRRLVEGVLILLLLVQAGRLVWLFAAPSSKPAAAAAHSIPAVDLSILSRFDAFFRTGGQGALAGASGADASQMRLFGVRSGGVGGGSAIIGLADGRQISVGVGEEVEPGLVLQGVGPDFVTLARGQSISRLEFSDAPVGAAAPPPPPATPQVVAPPAAAPASAQGAVVDPQRLMAQASLRPRMQGLGVNGFTVSSAGNASELRSAGLQSGDVILSVNGVALNSPQAIGALRGQLASAPSAEIQYERAGETRITTIRTRP</sequence>
<keyword evidence="4" id="KW-0997">Cell inner membrane</keyword>
<comment type="caution">
    <text evidence="12">The sequence shown here is derived from an EMBL/GenBank/DDBJ whole genome shotgun (WGS) entry which is preliminary data.</text>
</comment>
<evidence type="ECO:0000256" key="9">
    <source>
        <dbReference type="SAM" id="MobiDB-lite"/>
    </source>
</evidence>
<evidence type="ECO:0000256" key="8">
    <source>
        <dbReference type="ARBA" id="ARBA00023136"/>
    </source>
</evidence>
<dbReference type="SUPFAM" id="SSF50156">
    <property type="entry name" value="PDZ domain-like"/>
    <property type="match status" value="1"/>
</dbReference>
<evidence type="ECO:0000256" key="7">
    <source>
        <dbReference type="ARBA" id="ARBA00022989"/>
    </source>
</evidence>
<feature type="domain" description="PDZ" evidence="11">
    <location>
        <begin position="214"/>
        <end position="252"/>
    </location>
</feature>
<keyword evidence="2" id="KW-0813">Transport</keyword>
<evidence type="ECO:0000256" key="1">
    <source>
        <dbReference type="ARBA" id="ARBA00004533"/>
    </source>
</evidence>
<evidence type="ECO:0000313" key="12">
    <source>
        <dbReference type="EMBL" id="GLK50306.1"/>
    </source>
</evidence>
<evidence type="ECO:0000259" key="11">
    <source>
        <dbReference type="PROSITE" id="PS50106"/>
    </source>
</evidence>
<keyword evidence="8 10" id="KW-0472">Membrane</keyword>
<dbReference type="Pfam" id="PF11356">
    <property type="entry name" value="T2SSC"/>
    <property type="match status" value="1"/>
</dbReference>
<dbReference type="Proteomes" id="UP001143509">
    <property type="component" value="Unassembled WGS sequence"/>
</dbReference>
<dbReference type="PROSITE" id="PS50106">
    <property type="entry name" value="PDZ"/>
    <property type="match status" value="1"/>
</dbReference>
<dbReference type="InterPro" id="IPR024961">
    <property type="entry name" value="T2SS_GspC_N"/>
</dbReference>
<proteinExistence type="predicted"/>
<evidence type="ECO:0000256" key="3">
    <source>
        <dbReference type="ARBA" id="ARBA00022475"/>
    </source>
</evidence>
<accession>A0ABQ5TFL5</accession>
<evidence type="ECO:0000256" key="2">
    <source>
        <dbReference type="ARBA" id="ARBA00022448"/>
    </source>
</evidence>
<evidence type="ECO:0000313" key="13">
    <source>
        <dbReference type="Proteomes" id="UP001143509"/>
    </source>
</evidence>
<feature type="transmembrane region" description="Helical" evidence="10">
    <location>
        <begin position="25"/>
        <end position="46"/>
    </location>
</feature>
<comment type="subcellular location">
    <subcellularLocation>
        <location evidence="1">Cell inner membrane</location>
    </subcellularLocation>
</comment>
<evidence type="ECO:0000256" key="6">
    <source>
        <dbReference type="ARBA" id="ARBA00022927"/>
    </source>
</evidence>
<dbReference type="Gene3D" id="2.30.42.10">
    <property type="match status" value="1"/>
</dbReference>
<feature type="region of interest" description="Disordered" evidence="9">
    <location>
        <begin position="159"/>
        <end position="178"/>
    </location>
</feature>
<keyword evidence="13" id="KW-1185">Reference proteome</keyword>
<dbReference type="InterPro" id="IPR001478">
    <property type="entry name" value="PDZ"/>
</dbReference>
<gene>
    <name evidence="12" type="ORF">GCM10017620_32800</name>
</gene>
<dbReference type="EMBL" id="BSFD01000011">
    <property type="protein sequence ID" value="GLK50306.1"/>
    <property type="molecule type" value="Genomic_DNA"/>
</dbReference>
<dbReference type="InterPro" id="IPR036034">
    <property type="entry name" value="PDZ_sf"/>
</dbReference>
<protein>
    <recommendedName>
        <fullName evidence="11">PDZ domain-containing protein</fullName>
    </recommendedName>
</protein>